<name>A0A2S7YCY1_BEABA</name>
<feature type="compositionally biased region" description="Gly residues" evidence="2">
    <location>
        <begin position="616"/>
        <end position="626"/>
    </location>
</feature>
<dbReference type="InterPro" id="IPR043127">
    <property type="entry name" value="Sec-1-like_dom3a"/>
</dbReference>
<dbReference type="InterPro" id="IPR001619">
    <property type="entry name" value="Sec1-like"/>
</dbReference>
<dbReference type="GO" id="GO:0035543">
    <property type="term" value="P:positive regulation of SNARE complex assembly"/>
    <property type="evidence" value="ECO:0007669"/>
    <property type="project" value="EnsemblFungi"/>
</dbReference>
<dbReference type="Gene3D" id="3.40.50.2060">
    <property type="match status" value="1"/>
</dbReference>
<dbReference type="Pfam" id="PF00995">
    <property type="entry name" value="Sec1"/>
    <property type="match status" value="1"/>
</dbReference>
<dbReference type="InterPro" id="IPR043154">
    <property type="entry name" value="Sec-1-like_dom1"/>
</dbReference>
<dbReference type="OrthoDB" id="10251230at2759"/>
<dbReference type="GO" id="GO:0006888">
    <property type="term" value="P:endoplasmic reticulum to Golgi vesicle-mediated transport"/>
    <property type="evidence" value="ECO:0007669"/>
    <property type="project" value="EnsemblFungi"/>
</dbReference>
<dbReference type="EMBL" id="JRHA01000004">
    <property type="protein sequence ID" value="PQK13967.1"/>
    <property type="molecule type" value="Genomic_DNA"/>
</dbReference>
<gene>
    <name evidence="3" type="ORF">BB8028_0004g08980</name>
</gene>
<evidence type="ECO:0000256" key="1">
    <source>
        <dbReference type="ARBA" id="ARBA00009884"/>
    </source>
</evidence>
<dbReference type="SUPFAM" id="SSF56815">
    <property type="entry name" value="Sec1/munc18-like (SM) proteins"/>
    <property type="match status" value="1"/>
</dbReference>
<dbReference type="GO" id="GO:0005783">
    <property type="term" value="C:endoplasmic reticulum"/>
    <property type="evidence" value="ECO:0007669"/>
    <property type="project" value="EnsemblFungi"/>
</dbReference>
<organism evidence="3 4">
    <name type="scientific">Beauveria bassiana</name>
    <name type="common">White muscardine disease fungus</name>
    <name type="synonym">Tritirachium shiotae</name>
    <dbReference type="NCBI Taxonomy" id="176275"/>
    <lineage>
        <taxon>Eukaryota</taxon>
        <taxon>Fungi</taxon>
        <taxon>Dikarya</taxon>
        <taxon>Ascomycota</taxon>
        <taxon>Pezizomycotina</taxon>
        <taxon>Sordariomycetes</taxon>
        <taxon>Hypocreomycetidae</taxon>
        <taxon>Hypocreales</taxon>
        <taxon>Cordycipitaceae</taxon>
        <taxon>Beauveria</taxon>
    </lineage>
</organism>
<dbReference type="GO" id="GO:0030134">
    <property type="term" value="C:COPII-coated ER to Golgi transport vesicle"/>
    <property type="evidence" value="ECO:0007669"/>
    <property type="project" value="EnsemblFungi"/>
</dbReference>
<evidence type="ECO:0000313" key="4">
    <source>
        <dbReference type="Proteomes" id="UP000237441"/>
    </source>
</evidence>
<dbReference type="GO" id="GO:0019905">
    <property type="term" value="F:syntaxin binding"/>
    <property type="evidence" value="ECO:0007669"/>
    <property type="project" value="EnsemblFungi"/>
</dbReference>
<dbReference type="GO" id="GO:0000139">
    <property type="term" value="C:Golgi membrane"/>
    <property type="evidence" value="ECO:0007669"/>
    <property type="project" value="EnsemblFungi"/>
</dbReference>
<dbReference type="Proteomes" id="UP000237441">
    <property type="component" value="Unassembled WGS sequence"/>
</dbReference>
<dbReference type="PIRSF" id="PIRSF005715">
    <property type="entry name" value="VPS45_Sec1"/>
    <property type="match status" value="1"/>
</dbReference>
<accession>A0A2S7YCY1</accession>
<comment type="similarity">
    <text evidence="1">Belongs to the STXBP/unc-18/SEC1 family.</text>
</comment>
<evidence type="ECO:0000313" key="3">
    <source>
        <dbReference type="EMBL" id="PQK13967.1"/>
    </source>
</evidence>
<dbReference type="Gene3D" id="1.25.40.60">
    <property type="match status" value="1"/>
</dbReference>
<dbReference type="PANTHER" id="PTHR11679">
    <property type="entry name" value="VESICLE PROTEIN SORTING-ASSOCIATED"/>
    <property type="match status" value="1"/>
</dbReference>
<dbReference type="GO" id="GO:0048280">
    <property type="term" value="P:vesicle fusion with Golgi apparatus"/>
    <property type="evidence" value="ECO:0007669"/>
    <property type="project" value="EnsemblFungi"/>
</dbReference>
<evidence type="ECO:0008006" key="5">
    <source>
        <dbReference type="Google" id="ProtNLM"/>
    </source>
</evidence>
<dbReference type="GO" id="GO:0006890">
    <property type="term" value="P:retrograde vesicle-mediated transport, Golgi to endoplasmic reticulum"/>
    <property type="evidence" value="ECO:0007669"/>
    <property type="project" value="EnsemblFungi"/>
</dbReference>
<dbReference type="AlphaFoldDB" id="A0A2S7YCY1"/>
<dbReference type="InterPro" id="IPR027482">
    <property type="entry name" value="Sec1-like_dom2"/>
</dbReference>
<protein>
    <recommendedName>
        <fullName evidence="5">Protein sly1</fullName>
    </recommendedName>
</protein>
<sequence length="702" mass="77200">MATKGNTLRDRQIASLKKILNLNETVDSSEGEEVHANGLLAPVAPILDADGNPIWKVLVFDDLGRDVISSVMRVSDLRSMGVTMHMHIGTVRHQIPDVPVIYLLEPSPQNMQAITNDLQKGLYSPAYINLLSSMPRVVLEDFATQTATAGTSENIAQLFDQYLNFIVAEPDLFSLGMQKEHTYWALNSAKTSDEQLEAVVDRIVSGLFSVIVTMGVIPIIRCPKGAAAEMVAQRLDRKLRDHILNSKDNLFSNSRSAAASTPQSRPVLILLDRNVDLIPMLSHSWTYQSLVHDVLNMKLNRITIETPVDENNPSRGTSKKAYDLNASDFFWAKNALVPFPQVAEDIDAELTKYKEETAAITKKTGVSSLEDLQNDTSASAQHLKAAITLLPEMRERKGVLDMHMNILAALLSGIKDRQLDNFFQVEENVMKQTKAQIMEIIKDQNKGNDSTDKLRLFVIWFLSTEQEVARADFESFEKALAEAGADVSSLSYVRQVRATTKMTQLTTINNNSNQTASSDLFGRFSSISSRLTDRLKETGVPTGLSSNFESLISGVKNFLPADRDLTITKIVESIMEPATASSSAIAKTEHYLYFDPRSANARGTLPPPSTMRTGGNAPGGMPGQAGPGQAASFGQRRQGFSEAVVFTVGGGSMEEYGNLQEWVTRAGGEKTKKRVVYGSTELLNARAFISEELERLGKELSS</sequence>
<feature type="region of interest" description="Disordered" evidence="2">
    <location>
        <begin position="598"/>
        <end position="634"/>
    </location>
</feature>
<dbReference type="GO" id="GO:0046578">
    <property type="term" value="P:regulation of Ras protein signal transduction"/>
    <property type="evidence" value="ECO:0007669"/>
    <property type="project" value="EnsemblFungi"/>
</dbReference>
<reference evidence="3 4" key="1">
    <citation type="submission" date="2016-07" db="EMBL/GenBank/DDBJ databases">
        <title>Comparative genomics of the entomopathogenic fungus Beauveria bassiana.</title>
        <authorList>
            <person name="Valero Jimenez C.A."/>
            <person name="Zwaan B.J."/>
            <person name="Van Kan J.A."/>
            <person name="Takken W."/>
            <person name="Debets A.J."/>
            <person name="Schoustra S.E."/>
            <person name="Koenraadt C.J."/>
        </authorList>
    </citation>
    <scope>NUCLEOTIDE SEQUENCE [LARGE SCALE GENOMIC DNA]</scope>
    <source>
        <strain evidence="3 4">ARSEF 8028</strain>
    </source>
</reference>
<proteinExistence type="inferred from homology"/>
<dbReference type="Gene3D" id="3.40.50.1910">
    <property type="match status" value="1"/>
</dbReference>
<evidence type="ECO:0000256" key="2">
    <source>
        <dbReference type="SAM" id="MobiDB-lite"/>
    </source>
</evidence>
<dbReference type="InterPro" id="IPR036045">
    <property type="entry name" value="Sec1-like_sf"/>
</dbReference>
<dbReference type="Gene3D" id="3.90.830.10">
    <property type="entry name" value="Syntaxin Binding Protein 1, Chain A, domain 2"/>
    <property type="match status" value="1"/>
</dbReference>
<comment type="caution">
    <text evidence="3">The sequence shown here is derived from an EMBL/GenBank/DDBJ whole genome shotgun (WGS) entry which is preliminary data.</text>
</comment>